<feature type="region of interest" description="Disordered" evidence="1">
    <location>
        <begin position="226"/>
        <end position="258"/>
    </location>
</feature>
<sequence length="499" mass="56112">MLPYRDRVMKIALGTASPDRSVCLEWMLHDTVMAMRSVDEVLANDVTQGFCQLLQAQTSQERTTIKTLGSYLKSREIDMGRTLYTALIRFGAKLDLTTVELEKTAALESTAFRHVGVMNDIYSWEREWNVYQANLADGAQPFSAIYILANETGLPYAACKRLMYSYCRELELALKQSTDEIRHNSMDSLTHKLEMYIKGLEYFMCGIELWIVMALNIPKENIEKPVLPTNSEPPDSIHENAEAADKGSKSRIKNPSIGLDSGQAPGYWARRINARPWSKGIHDYATRGTLLNNMTQMKHLREPVLRISKTWNGNQLDAIICYKKPNIEAIHAQVVGPELDDKECCSSCRKGHGPFLACVKVPKSPDEPQVCANCQFGVQDKRCDLSKLQPKQEIGADEENPGKPSTSNEPNIYKTIEAQKEVLETQLPQATVNSPTQTVQGLPEGQKLLMITYFQRQLRHFDANIISLATLLNDMKIQREVAARILEDLKGTGTKDRAG</sequence>
<keyword evidence="3" id="KW-1185">Reference proteome</keyword>
<evidence type="ECO:0000256" key="1">
    <source>
        <dbReference type="SAM" id="MobiDB-lite"/>
    </source>
</evidence>
<dbReference type="InterPro" id="IPR008949">
    <property type="entry name" value="Isoprenoid_synthase_dom_sf"/>
</dbReference>
<proteinExistence type="predicted"/>
<dbReference type="Gene3D" id="1.10.600.10">
    <property type="entry name" value="Farnesyl Diphosphate Synthase"/>
    <property type="match status" value="1"/>
</dbReference>
<gene>
    <name evidence="2" type="ORF">PEX2_108120</name>
</gene>
<evidence type="ECO:0000313" key="3">
    <source>
        <dbReference type="Proteomes" id="UP000030143"/>
    </source>
</evidence>
<evidence type="ECO:0000313" key="2">
    <source>
        <dbReference type="EMBL" id="KGO52153.1"/>
    </source>
</evidence>
<dbReference type="SUPFAM" id="SSF48576">
    <property type="entry name" value="Terpenoid synthases"/>
    <property type="match status" value="1"/>
</dbReference>
<accession>A0A0A2JC36</accession>
<dbReference type="Proteomes" id="UP000030143">
    <property type="component" value="Unassembled WGS sequence"/>
</dbReference>
<dbReference type="Pfam" id="PF12511">
    <property type="entry name" value="DUF3716"/>
    <property type="match status" value="1"/>
</dbReference>
<feature type="compositionally biased region" description="Basic and acidic residues" evidence="1">
    <location>
        <begin position="235"/>
        <end position="248"/>
    </location>
</feature>
<name>A0A0A2JC36_PENEN</name>
<protein>
    <submittedName>
        <fullName evidence="2">Terpenoid synthase</fullName>
    </submittedName>
</protein>
<dbReference type="InterPro" id="IPR022190">
    <property type="entry name" value="DUF3716"/>
</dbReference>
<dbReference type="Pfam" id="PF19086">
    <property type="entry name" value="Terpene_syn_C_2"/>
    <property type="match status" value="1"/>
</dbReference>
<dbReference type="HOGENOM" id="CLU_546410_0_0_1"/>
<organism evidence="2 3">
    <name type="scientific">Penicillium expansum</name>
    <name type="common">Blue mold rot fungus</name>
    <dbReference type="NCBI Taxonomy" id="27334"/>
    <lineage>
        <taxon>Eukaryota</taxon>
        <taxon>Fungi</taxon>
        <taxon>Dikarya</taxon>
        <taxon>Ascomycota</taxon>
        <taxon>Pezizomycotina</taxon>
        <taxon>Eurotiomycetes</taxon>
        <taxon>Eurotiomycetidae</taxon>
        <taxon>Eurotiales</taxon>
        <taxon>Aspergillaceae</taxon>
        <taxon>Penicillium</taxon>
    </lineage>
</organism>
<reference evidence="2 3" key="1">
    <citation type="journal article" date="2015" name="Mol. Plant Microbe Interact.">
        <title>Genome, transcriptome, and functional analyses of Penicillium expansum provide new insights into secondary metabolism and pathogenicity.</title>
        <authorList>
            <person name="Ballester A.R."/>
            <person name="Marcet-Houben M."/>
            <person name="Levin E."/>
            <person name="Sela N."/>
            <person name="Selma-Lazaro C."/>
            <person name="Carmona L."/>
            <person name="Wisniewski M."/>
            <person name="Droby S."/>
            <person name="Gonzalez-Candelas L."/>
            <person name="Gabaldon T."/>
        </authorList>
    </citation>
    <scope>NUCLEOTIDE SEQUENCE [LARGE SCALE GENOMIC DNA]</scope>
    <source>
        <strain evidence="2 3">MD-8</strain>
    </source>
</reference>
<comment type="caution">
    <text evidence="2">The sequence shown here is derived from an EMBL/GenBank/DDBJ whole genome shotgun (WGS) entry which is preliminary data.</text>
</comment>
<dbReference type="AlphaFoldDB" id="A0A0A2JC36"/>
<dbReference type="STRING" id="27334.A0A0A2JC36"/>
<dbReference type="EMBL" id="JQFZ01000274">
    <property type="protein sequence ID" value="KGO52153.1"/>
    <property type="molecule type" value="Genomic_DNA"/>
</dbReference>
<dbReference type="GeneID" id="27683501"/>
<dbReference type="VEuPathDB" id="FungiDB:PEXP_089160"/>
<dbReference type="RefSeq" id="XP_016594922.1">
    <property type="nucleotide sequence ID" value="XM_016748080.1"/>
</dbReference>